<evidence type="ECO:0000256" key="9">
    <source>
        <dbReference type="SAM" id="MobiDB-lite"/>
    </source>
</evidence>
<dbReference type="PROSITE" id="PS50892">
    <property type="entry name" value="V_SNARE"/>
    <property type="match status" value="1"/>
</dbReference>
<dbReference type="GO" id="GO:0016192">
    <property type="term" value="P:vesicle-mediated transport"/>
    <property type="evidence" value="ECO:0007669"/>
    <property type="project" value="InterPro"/>
</dbReference>
<dbReference type="PRINTS" id="PR00219">
    <property type="entry name" value="SYNAPTOBREVN"/>
</dbReference>
<organism evidence="12 13">
    <name type="scientific">Cryptococcus wingfieldii CBS 7118</name>
    <dbReference type="NCBI Taxonomy" id="1295528"/>
    <lineage>
        <taxon>Eukaryota</taxon>
        <taxon>Fungi</taxon>
        <taxon>Dikarya</taxon>
        <taxon>Basidiomycota</taxon>
        <taxon>Agaricomycotina</taxon>
        <taxon>Tremellomycetes</taxon>
        <taxon>Tremellales</taxon>
        <taxon>Cryptococcaceae</taxon>
        <taxon>Cryptococcus</taxon>
    </lineage>
</organism>
<evidence type="ECO:0000256" key="6">
    <source>
        <dbReference type="ARBA" id="ARBA00023136"/>
    </source>
</evidence>
<keyword evidence="2" id="KW-0813">Transport</keyword>
<dbReference type="InterPro" id="IPR001388">
    <property type="entry name" value="Synaptobrevin-like"/>
</dbReference>
<dbReference type="GO" id="GO:0012505">
    <property type="term" value="C:endomembrane system"/>
    <property type="evidence" value="ECO:0007669"/>
    <property type="project" value="UniProtKB-SubCell"/>
</dbReference>
<dbReference type="Proteomes" id="UP000094819">
    <property type="component" value="Unassembled WGS sequence"/>
</dbReference>
<evidence type="ECO:0000259" key="11">
    <source>
        <dbReference type="PROSITE" id="PS50892"/>
    </source>
</evidence>
<protein>
    <submittedName>
        <fullName evidence="12">Vesicle-associated membrane protein 4</fullName>
    </submittedName>
</protein>
<sequence length="189" mass="20517">MHRPEPSTHTFLATLPCPLSPVKQSSTCALPLPLHWSERRRESSEPYDPYIPAGSGAAGGPSNNNGQNNAQSKKVGLSLNLKEDWSHGGGAGNDRALGVAVLLIAAIQSQIDETIDTMHDNITKVTERGENLDNLQNKTDELAVSARGFKTSASNVRRQMWWKDMKMRVIIGIGICVLIIVIVVPIVKA</sequence>
<feature type="compositionally biased region" description="Low complexity" evidence="9">
    <location>
        <begin position="52"/>
        <end position="71"/>
    </location>
</feature>
<keyword evidence="6 10" id="KW-0472">Membrane</keyword>
<dbReference type="InterPro" id="IPR016444">
    <property type="entry name" value="Synaptobrevin/VAMP"/>
</dbReference>
<dbReference type="Pfam" id="PF00957">
    <property type="entry name" value="Synaptobrevin"/>
    <property type="match status" value="1"/>
</dbReference>
<keyword evidence="8" id="KW-0175">Coiled coil</keyword>
<evidence type="ECO:0000256" key="10">
    <source>
        <dbReference type="SAM" id="Phobius"/>
    </source>
</evidence>
<dbReference type="GO" id="GO:0016020">
    <property type="term" value="C:membrane"/>
    <property type="evidence" value="ECO:0007669"/>
    <property type="project" value="InterPro"/>
</dbReference>
<proteinExistence type="inferred from homology"/>
<dbReference type="GO" id="GO:0015031">
    <property type="term" value="P:protein transport"/>
    <property type="evidence" value="ECO:0007669"/>
    <property type="project" value="UniProtKB-KW"/>
</dbReference>
<comment type="subcellular location">
    <subcellularLocation>
        <location evidence="7">Endomembrane system</location>
        <topology evidence="7">Single-pass type IV membrane protein</topology>
    </subcellularLocation>
</comment>
<reference evidence="12 13" key="1">
    <citation type="submission" date="2016-06" db="EMBL/GenBank/DDBJ databases">
        <title>Evolution of pathogenesis and genome organization in the Tremellales.</title>
        <authorList>
            <person name="Cuomo C."/>
            <person name="Litvintseva A."/>
            <person name="Heitman J."/>
            <person name="Chen Y."/>
            <person name="Sun S."/>
            <person name="Springer D."/>
            <person name="Dromer F."/>
            <person name="Young S."/>
            <person name="Zeng Q."/>
            <person name="Chapman S."/>
            <person name="Gujja S."/>
            <person name="Saif S."/>
            <person name="Birren B."/>
        </authorList>
    </citation>
    <scope>NUCLEOTIDE SEQUENCE [LARGE SCALE GENOMIC DNA]</scope>
    <source>
        <strain evidence="12 13">CBS 7118</strain>
    </source>
</reference>
<evidence type="ECO:0000256" key="3">
    <source>
        <dbReference type="ARBA" id="ARBA00022692"/>
    </source>
</evidence>
<gene>
    <name evidence="12" type="ORF">L198_07795</name>
</gene>
<feature type="transmembrane region" description="Helical" evidence="10">
    <location>
        <begin position="167"/>
        <end position="187"/>
    </location>
</feature>
<comment type="caution">
    <text evidence="12">The sequence shown here is derived from an EMBL/GenBank/DDBJ whole genome shotgun (WGS) entry which is preliminary data.</text>
</comment>
<feature type="region of interest" description="Disordered" evidence="9">
    <location>
        <begin position="40"/>
        <end position="71"/>
    </location>
</feature>
<dbReference type="SUPFAM" id="SSF58038">
    <property type="entry name" value="SNARE fusion complex"/>
    <property type="match status" value="1"/>
</dbReference>
<evidence type="ECO:0000256" key="4">
    <source>
        <dbReference type="ARBA" id="ARBA00022927"/>
    </source>
</evidence>
<evidence type="ECO:0000256" key="7">
    <source>
        <dbReference type="ARBA" id="ARBA00046280"/>
    </source>
</evidence>
<dbReference type="AlphaFoldDB" id="A0A1E3HYD7"/>
<keyword evidence="4" id="KW-0653">Protein transport</keyword>
<dbReference type="RefSeq" id="XP_019028260.1">
    <property type="nucleotide sequence ID" value="XM_019179779.1"/>
</dbReference>
<keyword evidence="13" id="KW-1185">Reference proteome</keyword>
<keyword evidence="3 10" id="KW-0812">Transmembrane</keyword>
<dbReference type="Gene3D" id="1.20.5.110">
    <property type="match status" value="1"/>
</dbReference>
<evidence type="ECO:0000313" key="12">
    <source>
        <dbReference type="EMBL" id="ODN81309.1"/>
    </source>
</evidence>
<evidence type="ECO:0000256" key="2">
    <source>
        <dbReference type="ARBA" id="ARBA00022448"/>
    </source>
</evidence>
<keyword evidence="5 10" id="KW-1133">Transmembrane helix</keyword>
<accession>A0A1E3HYD7</accession>
<evidence type="ECO:0000256" key="8">
    <source>
        <dbReference type="PROSITE-ProRule" id="PRU00290"/>
    </source>
</evidence>
<feature type="domain" description="V-SNARE coiled-coil homology" evidence="11">
    <location>
        <begin position="103"/>
        <end position="163"/>
    </location>
</feature>
<dbReference type="InterPro" id="IPR042855">
    <property type="entry name" value="V_SNARE_CC"/>
</dbReference>
<dbReference type="FunFam" id="1.20.5.110:FF:000004">
    <property type="entry name" value="Vesicle-associated membrane protein 7"/>
    <property type="match status" value="1"/>
</dbReference>
<evidence type="ECO:0000313" key="13">
    <source>
        <dbReference type="Proteomes" id="UP000094819"/>
    </source>
</evidence>
<dbReference type="PANTHER" id="PTHR45701">
    <property type="entry name" value="SYNAPTOBREVIN FAMILY MEMBER"/>
    <property type="match status" value="1"/>
</dbReference>
<evidence type="ECO:0000256" key="1">
    <source>
        <dbReference type="ARBA" id="ARBA00008025"/>
    </source>
</evidence>
<dbReference type="GeneID" id="30197006"/>
<dbReference type="OrthoDB" id="190375at2759"/>
<dbReference type="EMBL" id="AWGH01000042">
    <property type="protein sequence ID" value="ODN81309.1"/>
    <property type="molecule type" value="Genomic_DNA"/>
</dbReference>
<name>A0A1E3HYD7_9TREE</name>
<dbReference type="GO" id="GO:0005737">
    <property type="term" value="C:cytoplasm"/>
    <property type="evidence" value="ECO:0007669"/>
    <property type="project" value="UniProtKB-ARBA"/>
</dbReference>
<comment type="similarity">
    <text evidence="1">Belongs to the synaptobrevin family.</text>
</comment>
<dbReference type="PROSITE" id="PS00417">
    <property type="entry name" value="SYNAPTOBREVIN"/>
    <property type="match status" value="1"/>
</dbReference>
<evidence type="ECO:0000256" key="5">
    <source>
        <dbReference type="ARBA" id="ARBA00022989"/>
    </source>
</evidence>